<dbReference type="OrthoDB" id="8913792at2759"/>
<feature type="signal peptide" evidence="1">
    <location>
        <begin position="1"/>
        <end position="21"/>
    </location>
</feature>
<name>A0A6P8EZZ6_CLUHA</name>
<dbReference type="PANTHER" id="PTHR34034">
    <property type="entry name" value="PROTEIN FAM180A-RELATED"/>
    <property type="match status" value="1"/>
</dbReference>
<keyword evidence="1" id="KW-0732">Signal</keyword>
<sequence>MAHRWVLILTLLQCDFFICSTHRQYRALYPAAHRVRRETAALVNPVFQKSIKDADLLYEILHAGLDFPNERAPFHVHDEELASLRHTHTLEVICQDLLPKKLTDIRRLTSALSQRDNSATLRRDDFERTLLTMVYTAHHVAEAGSRHQRDLWAESLVELYRAIKRDLAAK</sequence>
<gene>
    <name evidence="3" type="primary">LOC105905098</name>
</gene>
<dbReference type="AlphaFoldDB" id="A0A6P8EZZ6"/>
<dbReference type="KEGG" id="char:105905098"/>
<protein>
    <submittedName>
        <fullName evidence="3">Protein FAM180A-like</fullName>
    </submittedName>
</protein>
<reference evidence="3" key="1">
    <citation type="submission" date="2025-08" db="UniProtKB">
        <authorList>
            <consortium name="RefSeq"/>
        </authorList>
    </citation>
    <scope>IDENTIFICATION</scope>
</reference>
<dbReference type="Proteomes" id="UP000515152">
    <property type="component" value="Chromosome 3"/>
</dbReference>
<evidence type="ECO:0000313" key="2">
    <source>
        <dbReference type="Proteomes" id="UP000515152"/>
    </source>
</evidence>
<accession>A0A6P8EZZ6</accession>
<organism evidence="2 3">
    <name type="scientific">Clupea harengus</name>
    <name type="common">Atlantic herring</name>
    <dbReference type="NCBI Taxonomy" id="7950"/>
    <lineage>
        <taxon>Eukaryota</taxon>
        <taxon>Metazoa</taxon>
        <taxon>Chordata</taxon>
        <taxon>Craniata</taxon>
        <taxon>Vertebrata</taxon>
        <taxon>Euteleostomi</taxon>
        <taxon>Actinopterygii</taxon>
        <taxon>Neopterygii</taxon>
        <taxon>Teleostei</taxon>
        <taxon>Clupei</taxon>
        <taxon>Clupeiformes</taxon>
        <taxon>Clupeoidei</taxon>
        <taxon>Clupeidae</taxon>
        <taxon>Clupea</taxon>
    </lineage>
</organism>
<evidence type="ECO:0000256" key="1">
    <source>
        <dbReference type="SAM" id="SignalP"/>
    </source>
</evidence>
<feature type="chain" id="PRO_5028012395" evidence="1">
    <location>
        <begin position="22"/>
        <end position="170"/>
    </location>
</feature>
<dbReference type="InterPro" id="IPR029170">
    <property type="entry name" value="FAM180"/>
</dbReference>
<dbReference type="Pfam" id="PF15173">
    <property type="entry name" value="FAM180"/>
    <property type="match status" value="1"/>
</dbReference>
<dbReference type="PANTHER" id="PTHR34034:SF2">
    <property type="entry name" value="PROTEIN FAM180A"/>
    <property type="match status" value="1"/>
</dbReference>
<dbReference type="RefSeq" id="XP_031418014.1">
    <property type="nucleotide sequence ID" value="XM_031562154.2"/>
</dbReference>
<evidence type="ECO:0000313" key="3">
    <source>
        <dbReference type="RefSeq" id="XP_031418014.1"/>
    </source>
</evidence>
<dbReference type="GeneID" id="105905098"/>
<keyword evidence="2" id="KW-1185">Reference proteome</keyword>
<proteinExistence type="predicted"/>